<evidence type="ECO:0000256" key="1">
    <source>
        <dbReference type="SAM" id="Coils"/>
    </source>
</evidence>
<reference evidence="3 4" key="1">
    <citation type="submission" date="2015-10" db="EMBL/GenBank/DDBJ databases">
        <title>Genome analyses suggest a sexual origin of heterokaryosis in a supposedly ancient asexual fungus.</title>
        <authorList>
            <person name="Ropars J."/>
            <person name="Sedzielewska K."/>
            <person name="Noel J."/>
            <person name="Charron P."/>
            <person name="Farinelli L."/>
            <person name="Marton T."/>
            <person name="Kruger M."/>
            <person name="Pelin A."/>
            <person name="Brachmann A."/>
            <person name="Corradi N."/>
        </authorList>
    </citation>
    <scope>NUCLEOTIDE SEQUENCE [LARGE SCALE GENOMIC DNA]</scope>
    <source>
        <strain evidence="3 4">A4</strain>
    </source>
</reference>
<protein>
    <submittedName>
        <fullName evidence="3">Uncharacterized protein</fullName>
    </submittedName>
</protein>
<feature type="coiled-coil region" evidence="1">
    <location>
        <begin position="12"/>
        <end position="46"/>
    </location>
</feature>
<dbReference type="AlphaFoldDB" id="A0A2I1HSU8"/>
<dbReference type="GO" id="GO:0008270">
    <property type="term" value="F:zinc ion binding"/>
    <property type="evidence" value="ECO:0007669"/>
    <property type="project" value="InterPro"/>
</dbReference>
<comment type="caution">
    <text evidence="3">The sequence shown here is derived from an EMBL/GenBank/DDBJ whole genome shotgun (WGS) entry which is preliminary data.</text>
</comment>
<proteinExistence type="predicted"/>
<dbReference type="EMBL" id="LLXI01006149">
    <property type="protein sequence ID" value="PKY61958.1"/>
    <property type="molecule type" value="Genomic_DNA"/>
</dbReference>
<organism evidence="3 4">
    <name type="scientific">Rhizophagus irregularis</name>
    <dbReference type="NCBI Taxonomy" id="588596"/>
    <lineage>
        <taxon>Eukaryota</taxon>
        <taxon>Fungi</taxon>
        <taxon>Fungi incertae sedis</taxon>
        <taxon>Mucoromycota</taxon>
        <taxon>Glomeromycotina</taxon>
        <taxon>Glomeromycetes</taxon>
        <taxon>Glomerales</taxon>
        <taxon>Glomeraceae</taxon>
        <taxon>Rhizophagus</taxon>
    </lineage>
</organism>
<dbReference type="InterPro" id="IPR036875">
    <property type="entry name" value="Znf_CCHC_sf"/>
</dbReference>
<dbReference type="Proteomes" id="UP000234323">
    <property type="component" value="Unassembled WGS sequence"/>
</dbReference>
<feature type="compositionally biased region" description="Low complexity" evidence="2">
    <location>
        <begin position="102"/>
        <end position="112"/>
    </location>
</feature>
<keyword evidence="4" id="KW-1185">Reference proteome</keyword>
<feature type="region of interest" description="Disordered" evidence="2">
    <location>
        <begin position="88"/>
        <end position="119"/>
    </location>
</feature>
<sequence length="137" mass="16039">MEKSIKNLDKYLGNIVIEVIKIEKEIKELKDQYKNKERRNSVKRKNNTCENCGGKGHFTKDIQIVKWKLKLLKGKIINVKIVVKKSKRPLHQRMSSKENDNNEININNENGNSDQKNTKGKKLYIGDDYITVRNKIL</sequence>
<evidence type="ECO:0000313" key="4">
    <source>
        <dbReference type="Proteomes" id="UP000234323"/>
    </source>
</evidence>
<evidence type="ECO:0000256" key="2">
    <source>
        <dbReference type="SAM" id="MobiDB-lite"/>
    </source>
</evidence>
<dbReference type="GO" id="GO:0003676">
    <property type="term" value="F:nucleic acid binding"/>
    <property type="evidence" value="ECO:0007669"/>
    <property type="project" value="InterPro"/>
</dbReference>
<name>A0A2I1HSU8_9GLOM</name>
<keyword evidence="1" id="KW-0175">Coiled coil</keyword>
<evidence type="ECO:0000313" key="3">
    <source>
        <dbReference type="EMBL" id="PKY61958.1"/>
    </source>
</evidence>
<dbReference type="SUPFAM" id="SSF57756">
    <property type="entry name" value="Retrovirus zinc finger-like domains"/>
    <property type="match status" value="1"/>
</dbReference>
<accession>A0A2I1HSU8</accession>
<gene>
    <name evidence="3" type="ORF">RhiirA4_487654</name>
</gene>